<reference evidence="2" key="1">
    <citation type="journal article" date="2020" name="Stud. Mycol.">
        <title>101 Dothideomycetes genomes: a test case for predicting lifestyles and emergence of pathogens.</title>
        <authorList>
            <person name="Haridas S."/>
            <person name="Albert R."/>
            <person name="Binder M."/>
            <person name="Bloem J."/>
            <person name="Labutti K."/>
            <person name="Salamov A."/>
            <person name="Andreopoulos B."/>
            <person name="Baker S."/>
            <person name="Barry K."/>
            <person name="Bills G."/>
            <person name="Bluhm B."/>
            <person name="Cannon C."/>
            <person name="Castanera R."/>
            <person name="Culley D."/>
            <person name="Daum C."/>
            <person name="Ezra D."/>
            <person name="Gonzalez J."/>
            <person name="Henrissat B."/>
            <person name="Kuo A."/>
            <person name="Liang C."/>
            <person name="Lipzen A."/>
            <person name="Lutzoni F."/>
            <person name="Magnuson J."/>
            <person name="Mondo S."/>
            <person name="Nolan M."/>
            <person name="Ohm R."/>
            <person name="Pangilinan J."/>
            <person name="Park H.-J."/>
            <person name="Ramirez L."/>
            <person name="Alfaro M."/>
            <person name="Sun H."/>
            <person name="Tritt A."/>
            <person name="Yoshinaga Y."/>
            <person name="Zwiers L.-H."/>
            <person name="Turgeon B."/>
            <person name="Goodwin S."/>
            <person name="Spatafora J."/>
            <person name="Crous P."/>
            <person name="Grigoriev I."/>
        </authorList>
    </citation>
    <scope>NUCLEOTIDE SEQUENCE</scope>
    <source>
        <strain evidence="2">CBS 113979</strain>
    </source>
</reference>
<dbReference type="PANTHER" id="PTHR24148:SF64">
    <property type="entry name" value="HETEROKARYON INCOMPATIBILITY DOMAIN-CONTAINING PROTEIN"/>
    <property type="match status" value="1"/>
</dbReference>
<dbReference type="EMBL" id="ML977180">
    <property type="protein sequence ID" value="KAF1982799.1"/>
    <property type="molecule type" value="Genomic_DNA"/>
</dbReference>
<keyword evidence="3" id="KW-1185">Reference proteome</keyword>
<name>A0A6G1GPX1_9PEZI</name>
<feature type="non-terminal residue" evidence="2">
    <location>
        <position position="213"/>
    </location>
</feature>
<accession>A0A6G1GPX1</accession>
<dbReference type="InterPro" id="IPR052895">
    <property type="entry name" value="HetReg/Transcr_Mod"/>
</dbReference>
<evidence type="ECO:0000259" key="1">
    <source>
        <dbReference type="Pfam" id="PF06985"/>
    </source>
</evidence>
<gene>
    <name evidence="2" type="ORF">K402DRAFT_339486</name>
</gene>
<proteinExistence type="predicted"/>
<dbReference type="OrthoDB" id="5386682at2759"/>
<evidence type="ECO:0000313" key="2">
    <source>
        <dbReference type="EMBL" id="KAF1982799.1"/>
    </source>
</evidence>
<dbReference type="InterPro" id="IPR010730">
    <property type="entry name" value="HET"/>
</dbReference>
<evidence type="ECO:0000313" key="3">
    <source>
        <dbReference type="Proteomes" id="UP000800041"/>
    </source>
</evidence>
<protein>
    <submittedName>
        <fullName evidence="2">HET-domain-containing protein</fullName>
    </submittedName>
</protein>
<dbReference type="PANTHER" id="PTHR24148">
    <property type="entry name" value="ANKYRIN REPEAT DOMAIN-CONTAINING PROTEIN 39 HOMOLOG-RELATED"/>
    <property type="match status" value="1"/>
</dbReference>
<sequence length="213" mass="24342">MEQIQPSVIVQGPSYEYVPLSSPGYFRLLRVTRRIQDRSALSGRKRSRLLCCLKRTQSRVEDTDRLSFQNWDFSIETRRRSGFSDFEAVSYAWGDLTKTNVLQLKDGRVIPITKSLFEALPYLADRSATGRLWIDQLCINQDDLDERGSQVPTMGEIYSQAVQTFAWTGLADGSSDLVARIPYVDEQQLYNALSAVCLRPWFSRGWVSQEAVL</sequence>
<organism evidence="2 3">
    <name type="scientific">Aulographum hederae CBS 113979</name>
    <dbReference type="NCBI Taxonomy" id="1176131"/>
    <lineage>
        <taxon>Eukaryota</taxon>
        <taxon>Fungi</taxon>
        <taxon>Dikarya</taxon>
        <taxon>Ascomycota</taxon>
        <taxon>Pezizomycotina</taxon>
        <taxon>Dothideomycetes</taxon>
        <taxon>Pleosporomycetidae</taxon>
        <taxon>Aulographales</taxon>
        <taxon>Aulographaceae</taxon>
    </lineage>
</organism>
<dbReference type="Pfam" id="PF06985">
    <property type="entry name" value="HET"/>
    <property type="match status" value="1"/>
</dbReference>
<feature type="domain" description="Heterokaryon incompatibility" evidence="1">
    <location>
        <begin position="86"/>
        <end position="210"/>
    </location>
</feature>
<dbReference type="AlphaFoldDB" id="A0A6G1GPX1"/>
<dbReference type="Proteomes" id="UP000800041">
    <property type="component" value="Unassembled WGS sequence"/>
</dbReference>